<feature type="transmembrane region" description="Helical" evidence="1">
    <location>
        <begin position="6"/>
        <end position="27"/>
    </location>
</feature>
<evidence type="ECO:0000313" key="2">
    <source>
        <dbReference type="EMBL" id="QHI71030.1"/>
    </source>
</evidence>
<dbReference type="Proteomes" id="UP000463883">
    <property type="component" value="Chromosome"/>
</dbReference>
<keyword evidence="1" id="KW-1133">Transmembrane helix</keyword>
<name>A0A6P1M8U9_9FIRM</name>
<dbReference type="EMBL" id="CP047591">
    <property type="protein sequence ID" value="QHI71030.1"/>
    <property type="molecule type" value="Genomic_DNA"/>
</dbReference>
<proteinExistence type="predicted"/>
<reference evidence="2 3" key="1">
    <citation type="submission" date="2020-01" db="EMBL/GenBank/DDBJ databases">
        <title>Genomic analysis of Aminipila sp. CBA3637.</title>
        <authorList>
            <person name="Kim Y.B."/>
            <person name="Roh S.W."/>
        </authorList>
    </citation>
    <scope>NUCLEOTIDE SEQUENCE [LARGE SCALE GENOMIC DNA]</scope>
    <source>
        <strain evidence="2 3">CBA3637</strain>
    </source>
</reference>
<sequence>MLLIINLLIILCIFVTVLIVGIIYFVLKIMTKNKPKRATILKIILFTILIFIMVVVYSFENIDPCALLASKKCDFEDFKNSTEVLTWIDKCKKEPTKVYALCYRKSLYTTNFLIYRPSIGMDSSLKLHAPRWYGGGYLEMRFREEDTLDKSNRNYELINVNYSSSRKNAGLKVFINNRIVDCEITEIKFLPICHSWGYIE</sequence>
<evidence type="ECO:0000256" key="1">
    <source>
        <dbReference type="SAM" id="Phobius"/>
    </source>
</evidence>
<feature type="transmembrane region" description="Helical" evidence="1">
    <location>
        <begin position="39"/>
        <end position="59"/>
    </location>
</feature>
<keyword evidence="1" id="KW-0812">Transmembrane</keyword>
<gene>
    <name evidence="2" type="ORF">Ami3637_00300</name>
</gene>
<keyword evidence="3" id="KW-1185">Reference proteome</keyword>
<accession>A0A6P1M8U9</accession>
<organism evidence="2 3">
    <name type="scientific">Aminipila terrae</name>
    <dbReference type="NCBI Taxonomy" id="2697030"/>
    <lineage>
        <taxon>Bacteria</taxon>
        <taxon>Bacillati</taxon>
        <taxon>Bacillota</taxon>
        <taxon>Clostridia</taxon>
        <taxon>Peptostreptococcales</taxon>
        <taxon>Anaerovoracaceae</taxon>
        <taxon>Aminipila</taxon>
    </lineage>
</organism>
<protein>
    <submittedName>
        <fullName evidence="2">Uncharacterized protein</fullName>
    </submittedName>
</protein>
<dbReference type="RefSeq" id="WP_162360808.1">
    <property type="nucleotide sequence ID" value="NZ_CP047591.1"/>
</dbReference>
<dbReference type="KEGG" id="amic:Ami3637_00300"/>
<keyword evidence="1" id="KW-0472">Membrane</keyword>
<dbReference type="AlphaFoldDB" id="A0A6P1M8U9"/>
<evidence type="ECO:0000313" key="3">
    <source>
        <dbReference type="Proteomes" id="UP000463883"/>
    </source>
</evidence>